<evidence type="ECO:0000259" key="1">
    <source>
        <dbReference type="Pfam" id="PF17906"/>
    </source>
</evidence>
<dbReference type="GO" id="GO:0003697">
    <property type="term" value="F:single-stranded DNA binding"/>
    <property type="evidence" value="ECO:0007669"/>
    <property type="project" value="TreeGrafter"/>
</dbReference>
<dbReference type="GO" id="GO:0005634">
    <property type="term" value="C:nucleus"/>
    <property type="evidence" value="ECO:0007669"/>
    <property type="project" value="TreeGrafter"/>
</dbReference>
<gene>
    <name evidence="2" type="ORF">APICC_08919</name>
</gene>
<keyword evidence="3" id="KW-1185">Reference proteome</keyword>
<dbReference type="GO" id="GO:0044774">
    <property type="term" value="P:mitotic DNA integrity checkpoint signaling"/>
    <property type="evidence" value="ECO:0007669"/>
    <property type="project" value="TreeGrafter"/>
</dbReference>
<protein>
    <submittedName>
        <fullName evidence="2">Mariner Mos1 transposase</fullName>
    </submittedName>
</protein>
<dbReference type="GO" id="GO:0015074">
    <property type="term" value="P:DNA integration"/>
    <property type="evidence" value="ECO:0007669"/>
    <property type="project" value="TreeGrafter"/>
</dbReference>
<dbReference type="OrthoDB" id="10032414at2759"/>
<dbReference type="GO" id="GO:0035861">
    <property type="term" value="C:site of double-strand break"/>
    <property type="evidence" value="ECO:0007669"/>
    <property type="project" value="TreeGrafter"/>
</dbReference>
<dbReference type="Pfam" id="PF13412">
    <property type="entry name" value="HTH_24"/>
    <property type="match status" value="1"/>
</dbReference>
<dbReference type="Gene3D" id="3.30.420.10">
    <property type="entry name" value="Ribonuclease H-like superfamily/Ribonuclease H"/>
    <property type="match status" value="1"/>
</dbReference>
<dbReference type="Pfam" id="PF01359">
    <property type="entry name" value="Transposase_1"/>
    <property type="match status" value="1"/>
</dbReference>
<evidence type="ECO:0000313" key="2">
    <source>
        <dbReference type="EMBL" id="PBC32808.1"/>
    </source>
</evidence>
<feature type="domain" description="Mos1 transposase HTH" evidence="1">
    <location>
        <begin position="5"/>
        <end position="54"/>
    </location>
</feature>
<dbReference type="STRING" id="94128.A0A2A3EM62"/>
<dbReference type="Gene3D" id="1.10.10.1450">
    <property type="match status" value="1"/>
</dbReference>
<dbReference type="Proteomes" id="UP000242457">
    <property type="component" value="Unassembled WGS sequence"/>
</dbReference>
<dbReference type="PANTHER" id="PTHR46060:SF2">
    <property type="entry name" value="HISTONE-LYSINE N-METHYLTRANSFERASE SETMAR"/>
    <property type="match status" value="1"/>
</dbReference>
<dbReference type="InterPro" id="IPR052709">
    <property type="entry name" value="Transposase-MT_Hybrid"/>
</dbReference>
<name>A0A2A3EM62_APICC</name>
<dbReference type="GO" id="GO:0031297">
    <property type="term" value="P:replication fork processing"/>
    <property type="evidence" value="ECO:0007669"/>
    <property type="project" value="TreeGrafter"/>
</dbReference>
<dbReference type="GO" id="GO:0000793">
    <property type="term" value="C:condensed chromosome"/>
    <property type="evidence" value="ECO:0007669"/>
    <property type="project" value="TreeGrafter"/>
</dbReference>
<dbReference type="GO" id="GO:0000014">
    <property type="term" value="F:single-stranded DNA endodeoxyribonuclease activity"/>
    <property type="evidence" value="ECO:0007669"/>
    <property type="project" value="TreeGrafter"/>
</dbReference>
<dbReference type="GO" id="GO:0044547">
    <property type="term" value="F:DNA topoisomerase binding"/>
    <property type="evidence" value="ECO:0007669"/>
    <property type="project" value="TreeGrafter"/>
</dbReference>
<dbReference type="PANTHER" id="PTHR46060">
    <property type="entry name" value="MARINER MOS1 TRANSPOSASE-LIKE PROTEIN"/>
    <property type="match status" value="1"/>
</dbReference>
<dbReference type="Gene3D" id="1.10.10.10">
    <property type="entry name" value="Winged helix-like DNA-binding domain superfamily/Winged helix DNA-binding domain"/>
    <property type="match status" value="1"/>
</dbReference>
<dbReference type="InterPro" id="IPR041426">
    <property type="entry name" value="Mos1_HTH"/>
</dbReference>
<dbReference type="GO" id="GO:0006303">
    <property type="term" value="P:double-strand break repair via nonhomologous end joining"/>
    <property type="evidence" value="ECO:0007669"/>
    <property type="project" value="TreeGrafter"/>
</dbReference>
<proteinExistence type="predicted"/>
<dbReference type="EMBL" id="KZ288212">
    <property type="protein sequence ID" value="PBC32808.1"/>
    <property type="molecule type" value="Genomic_DNA"/>
</dbReference>
<reference evidence="2 3" key="1">
    <citation type="submission" date="2014-07" db="EMBL/GenBank/DDBJ databases">
        <title>Genomic and transcriptomic analysis on Apis cerana provide comprehensive insights into honey bee biology.</title>
        <authorList>
            <person name="Diao Q."/>
            <person name="Sun L."/>
            <person name="Zheng H."/>
            <person name="Zheng H."/>
            <person name="Xu S."/>
            <person name="Wang S."/>
            <person name="Zeng Z."/>
            <person name="Hu F."/>
            <person name="Su S."/>
            <person name="Wu J."/>
        </authorList>
    </citation>
    <scope>NUCLEOTIDE SEQUENCE [LARGE SCALE GENOMIC DNA]</scope>
    <source>
        <tissue evidence="2">Pupae without intestine</tissue>
    </source>
</reference>
<dbReference type="GO" id="GO:0042800">
    <property type="term" value="F:histone H3K4 methyltransferase activity"/>
    <property type="evidence" value="ECO:0007669"/>
    <property type="project" value="TreeGrafter"/>
</dbReference>
<organism evidence="2 3">
    <name type="scientific">Apis cerana cerana</name>
    <name type="common">Oriental honeybee</name>
    <dbReference type="NCBI Taxonomy" id="94128"/>
    <lineage>
        <taxon>Eukaryota</taxon>
        <taxon>Metazoa</taxon>
        <taxon>Ecdysozoa</taxon>
        <taxon>Arthropoda</taxon>
        <taxon>Hexapoda</taxon>
        <taxon>Insecta</taxon>
        <taxon>Pterygota</taxon>
        <taxon>Neoptera</taxon>
        <taxon>Endopterygota</taxon>
        <taxon>Hymenoptera</taxon>
        <taxon>Apocrita</taxon>
        <taxon>Aculeata</taxon>
        <taxon>Apoidea</taxon>
        <taxon>Anthophila</taxon>
        <taxon>Apidae</taxon>
        <taxon>Apis</taxon>
    </lineage>
</organism>
<dbReference type="Pfam" id="PF17906">
    <property type="entry name" value="HTH_48"/>
    <property type="match status" value="1"/>
</dbReference>
<dbReference type="GO" id="GO:0003690">
    <property type="term" value="F:double-stranded DNA binding"/>
    <property type="evidence" value="ECO:0007669"/>
    <property type="project" value="TreeGrafter"/>
</dbReference>
<dbReference type="AlphaFoldDB" id="A0A2A3EM62"/>
<dbReference type="InterPro" id="IPR001888">
    <property type="entry name" value="Transposase_1"/>
</dbReference>
<dbReference type="InterPro" id="IPR036397">
    <property type="entry name" value="RNaseH_sf"/>
</dbReference>
<dbReference type="GO" id="GO:0046975">
    <property type="term" value="F:histone H3K36 methyltransferase activity"/>
    <property type="evidence" value="ECO:0007669"/>
    <property type="project" value="TreeGrafter"/>
</dbReference>
<dbReference type="InterPro" id="IPR036388">
    <property type="entry name" value="WH-like_DNA-bd_sf"/>
</dbReference>
<accession>A0A2A3EM62</accession>
<evidence type="ECO:0000313" key="3">
    <source>
        <dbReference type="Proteomes" id="UP000242457"/>
    </source>
</evidence>
<dbReference type="GO" id="GO:0000729">
    <property type="term" value="P:DNA double-strand break processing"/>
    <property type="evidence" value="ECO:0007669"/>
    <property type="project" value="TreeGrafter"/>
</dbReference>
<sequence length="336" mass="39867">MQDQKEHFRHILLFYYRKGKNAVQARKKLCEIYGEGILTVRQCQNWFSKFRSDNFDIKDAPRSGRPVEADEDKIKALIEANRRITTREIATRLNLSNSTVHDHMKRLGFVSKLDIWVPHVLKEKDLLCRIDICDSLLKREENDSFLKRIVTGDEKWIVYDNIKRELNEPAQRTSKNNIHKKVMLSVWWDFKGVVFFELLPNNCTINSEVYCNQLDKLNNSIKQKRPELINRKGVVFHHDNAKAHMSLMTRQKLLQLGWEVLPHPPYSPDLAPSDYHLFRSLQNSLNDKTFTSNEDVKNYLDQFFANKDQKFYERGIMLLPKRWQYVLDHNGQYVIK</sequence>